<feature type="region of interest" description="Disordered" evidence="6">
    <location>
        <begin position="444"/>
        <end position="477"/>
    </location>
</feature>
<keyword evidence="2" id="KW-0479">Metal-binding</keyword>
<evidence type="ECO:0000256" key="5">
    <source>
        <dbReference type="ARBA" id="ARBA00023242"/>
    </source>
</evidence>
<accession>A0A9J6DE67</accession>
<evidence type="ECO:0000256" key="6">
    <source>
        <dbReference type="SAM" id="MobiDB-lite"/>
    </source>
</evidence>
<comment type="subcellular location">
    <subcellularLocation>
        <location evidence="1">Nucleus</location>
    </subcellularLocation>
</comment>
<evidence type="ECO:0000256" key="1">
    <source>
        <dbReference type="ARBA" id="ARBA00004123"/>
    </source>
</evidence>
<proteinExistence type="predicted"/>
<dbReference type="PANTHER" id="PTHR46481:SF10">
    <property type="entry name" value="ZINC FINGER BED DOMAIN-CONTAINING PROTEIN 39"/>
    <property type="match status" value="1"/>
</dbReference>
<dbReference type="EMBL" id="JABSTU010000010">
    <property type="protein sequence ID" value="KAH8020282.1"/>
    <property type="molecule type" value="Genomic_DNA"/>
</dbReference>
<evidence type="ECO:0000256" key="4">
    <source>
        <dbReference type="ARBA" id="ARBA00022833"/>
    </source>
</evidence>
<evidence type="ECO:0000313" key="8">
    <source>
        <dbReference type="Proteomes" id="UP000821866"/>
    </source>
</evidence>
<dbReference type="PANTHER" id="PTHR46481">
    <property type="entry name" value="ZINC FINGER BED DOMAIN-CONTAINING PROTEIN 4"/>
    <property type="match status" value="1"/>
</dbReference>
<dbReference type="GO" id="GO:0008270">
    <property type="term" value="F:zinc ion binding"/>
    <property type="evidence" value="ECO:0007669"/>
    <property type="project" value="UniProtKB-KW"/>
</dbReference>
<evidence type="ECO:0000256" key="2">
    <source>
        <dbReference type="ARBA" id="ARBA00022723"/>
    </source>
</evidence>
<dbReference type="SUPFAM" id="SSF53098">
    <property type="entry name" value="Ribonuclease H-like"/>
    <property type="match status" value="1"/>
</dbReference>
<reference evidence="7" key="2">
    <citation type="submission" date="2021-09" db="EMBL/GenBank/DDBJ databases">
        <authorList>
            <person name="Jia N."/>
            <person name="Wang J."/>
            <person name="Shi W."/>
            <person name="Du L."/>
            <person name="Sun Y."/>
            <person name="Zhan W."/>
            <person name="Jiang J."/>
            <person name="Wang Q."/>
            <person name="Zhang B."/>
            <person name="Ji P."/>
            <person name="Sakyi L.B."/>
            <person name="Cui X."/>
            <person name="Yuan T."/>
            <person name="Jiang B."/>
            <person name="Yang W."/>
            <person name="Lam T.T.-Y."/>
            <person name="Chang Q."/>
            <person name="Ding S."/>
            <person name="Wang X."/>
            <person name="Zhu J."/>
            <person name="Ruan X."/>
            <person name="Zhao L."/>
            <person name="Wei J."/>
            <person name="Que T."/>
            <person name="Du C."/>
            <person name="Cheng J."/>
            <person name="Dai P."/>
            <person name="Han X."/>
            <person name="Huang E."/>
            <person name="Gao Y."/>
            <person name="Liu J."/>
            <person name="Shao H."/>
            <person name="Ye R."/>
            <person name="Li L."/>
            <person name="Wei W."/>
            <person name="Wang X."/>
            <person name="Wang C."/>
            <person name="Huo Q."/>
            <person name="Li W."/>
            <person name="Guo W."/>
            <person name="Chen H."/>
            <person name="Chen S."/>
            <person name="Zhou L."/>
            <person name="Zhou L."/>
            <person name="Ni X."/>
            <person name="Tian J."/>
            <person name="Zhou Y."/>
            <person name="Sheng Y."/>
            <person name="Liu T."/>
            <person name="Pan Y."/>
            <person name="Xia L."/>
            <person name="Li J."/>
            <person name="Zhao F."/>
            <person name="Cao W."/>
        </authorList>
    </citation>
    <scope>NUCLEOTIDE SEQUENCE</scope>
    <source>
        <strain evidence="7">Rmic-2018</strain>
        <tissue evidence="7">Larvae</tissue>
    </source>
</reference>
<name>A0A9J6DE67_RHIMP</name>
<protein>
    <recommendedName>
        <fullName evidence="9">DUF659 domain-containing protein</fullName>
    </recommendedName>
</protein>
<dbReference type="InterPro" id="IPR052035">
    <property type="entry name" value="ZnF_BED_domain_contain"/>
</dbReference>
<keyword evidence="3" id="KW-0863">Zinc-finger</keyword>
<dbReference type="InterPro" id="IPR012337">
    <property type="entry name" value="RNaseH-like_sf"/>
</dbReference>
<organism evidence="7 8">
    <name type="scientific">Rhipicephalus microplus</name>
    <name type="common">Cattle tick</name>
    <name type="synonym">Boophilus microplus</name>
    <dbReference type="NCBI Taxonomy" id="6941"/>
    <lineage>
        <taxon>Eukaryota</taxon>
        <taxon>Metazoa</taxon>
        <taxon>Ecdysozoa</taxon>
        <taxon>Arthropoda</taxon>
        <taxon>Chelicerata</taxon>
        <taxon>Arachnida</taxon>
        <taxon>Acari</taxon>
        <taxon>Parasitiformes</taxon>
        <taxon>Ixodida</taxon>
        <taxon>Ixodoidea</taxon>
        <taxon>Ixodidae</taxon>
        <taxon>Rhipicephalinae</taxon>
        <taxon>Rhipicephalus</taxon>
        <taxon>Boophilus</taxon>
    </lineage>
</organism>
<keyword evidence="4" id="KW-0862">Zinc</keyword>
<gene>
    <name evidence="7" type="ORF">HPB51_025802</name>
</gene>
<keyword evidence="8" id="KW-1185">Reference proteome</keyword>
<evidence type="ECO:0000313" key="7">
    <source>
        <dbReference type="EMBL" id="KAH8020282.1"/>
    </source>
</evidence>
<sequence>MTGSVVSPTIGSEKSKRILARLRCRRCCNAGGSGRLVLADSLVYQFPKHSVTRHGGLQSRLLTRRWQDRIADAAATFSVEVEMLKAHVLTSLDGLPLSLTKGAGFKRLIEFLKPGLTLRSPRTVSRTLESLATKFALPQLNETLSKANESLQLIVVIWTSRIAESIIGIRVQFIQNWILELHTVSFRHIEGRHTGENTRETFLAELRSRGIREAQVGTVVCDNAANMTKAFNVEDPFDGDWQEVPTDEDECDEATQYEEPEGSSEEMTITSFHRVRCAGRTLQLAVNAGLREDERPKEVLELINATVNVFRRSSFWTERLKALCGKDLIPPAGTRWNSLVAALKRLTETDVFNSAIAVPKEFSENHPPKRISVGQLAMNAARFQQLLMLLKPLGDATDRLRSDSLTPCGLHVTISSCYTQVSICRTSERRTEYGIVVDADGYSADDPPSGASTRRTVSLEKTAGLPSTADSAPTCAR</sequence>
<evidence type="ECO:0008006" key="9">
    <source>
        <dbReference type="Google" id="ProtNLM"/>
    </source>
</evidence>
<dbReference type="Proteomes" id="UP000821866">
    <property type="component" value="Chromosome 8"/>
</dbReference>
<comment type="caution">
    <text evidence="7">The sequence shown here is derived from an EMBL/GenBank/DDBJ whole genome shotgun (WGS) entry which is preliminary data.</text>
</comment>
<dbReference type="GO" id="GO:0005634">
    <property type="term" value="C:nucleus"/>
    <property type="evidence" value="ECO:0007669"/>
    <property type="project" value="UniProtKB-SubCell"/>
</dbReference>
<evidence type="ECO:0000256" key="3">
    <source>
        <dbReference type="ARBA" id="ARBA00022771"/>
    </source>
</evidence>
<dbReference type="AlphaFoldDB" id="A0A9J6DE67"/>
<keyword evidence="5" id="KW-0539">Nucleus</keyword>
<reference evidence="7" key="1">
    <citation type="journal article" date="2020" name="Cell">
        <title>Large-Scale Comparative Analyses of Tick Genomes Elucidate Their Genetic Diversity and Vector Capacities.</title>
        <authorList>
            <consortium name="Tick Genome and Microbiome Consortium (TIGMIC)"/>
            <person name="Jia N."/>
            <person name="Wang J."/>
            <person name="Shi W."/>
            <person name="Du L."/>
            <person name="Sun Y."/>
            <person name="Zhan W."/>
            <person name="Jiang J.F."/>
            <person name="Wang Q."/>
            <person name="Zhang B."/>
            <person name="Ji P."/>
            <person name="Bell-Sakyi L."/>
            <person name="Cui X.M."/>
            <person name="Yuan T.T."/>
            <person name="Jiang B.G."/>
            <person name="Yang W.F."/>
            <person name="Lam T.T."/>
            <person name="Chang Q.C."/>
            <person name="Ding S.J."/>
            <person name="Wang X.J."/>
            <person name="Zhu J.G."/>
            <person name="Ruan X.D."/>
            <person name="Zhao L."/>
            <person name="Wei J.T."/>
            <person name="Ye R.Z."/>
            <person name="Que T.C."/>
            <person name="Du C.H."/>
            <person name="Zhou Y.H."/>
            <person name="Cheng J.X."/>
            <person name="Dai P.F."/>
            <person name="Guo W.B."/>
            <person name="Han X.H."/>
            <person name="Huang E.J."/>
            <person name="Li L.F."/>
            <person name="Wei W."/>
            <person name="Gao Y.C."/>
            <person name="Liu J.Z."/>
            <person name="Shao H.Z."/>
            <person name="Wang X."/>
            <person name="Wang C.C."/>
            <person name="Yang T.C."/>
            <person name="Huo Q.B."/>
            <person name="Li W."/>
            <person name="Chen H.Y."/>
            <person name="Chen S.E."/>
            <person name="Zhou L.G."/>
            <person name="Ni X.B."/>
            <person name="Tian J.H."/>
            <person name="Sheng Y."/>
            <person name="Liu T."/>
            <person name="Pan Y.S."/>
            <person name="Xia L.Y."/>
            <person name="Li J."/>
            <person name="Zhao F."/>
            <person name="Cao W.C."/>
        </authorList>
    </citation>
    <scope>NUCLEOTIDE SEQUENCE</scope>
    <source>
        <strain evidence="7">Rmic-2018</strain>
    </source>
</reference>